<dbReference type="PANTHER" id="PTHR40622">
    <property type="match status" value="1"/>
</dbReference>
<feature type="compositionally biased region" description="Basic residues" evidence="1">
    <location>
        <begin position="265"/>
        <end position="283"/>
    </location>
</feature>
<evidence type="ECO:0000313" key="6">
    <source>
        <dbReference type="Proteomes" id="UP000756346"/>
    </source>
</evidence>
<dbReference type="InterPro" id="IPR056145">
    <property type="entry name" value="DUF7728"/>
</dbReference>
<gene>
    <name evidence="5" type="ORF">B0I36DRAFT_313621</name>
</gene>
<dbReference type="GeneID" id="70182197"/>
<keyword evidence="2" id="KW-0472">Membrane</keyword>
<dbReference type="AlphaFoldDB" id="A0A9P8YDB8"/>
<comment type="caution">
    <text evidence="5">The sequence shown here is derived from an EMBL/GenBank/DDBJ whole genome shotgun (WGS) entry which is preliminary data.</text>
</comment>
<evidence type="ECO:0000256" key="3">
    <source>
        <dbReference type="SAM" id="SignalP"/>
    </source>
</evidence>
<feature type="transmembrane region" description="Helical" evidence="2">
    <location>
        <begin position="299"/>
        <end position="332"/>
    </location>
</feature>
<feature type="region of interest" description="Disordered" evidence="1">
    <location>
        <begin position="363"/>
        <end position="386"/>
    </location>
</feature>
<evidence type="ECO:0000259" key="4">
    <source>
        <dbReference type="Pfam" id="PF24854"/>
    </source>
</evidence>
<name>A0A9P8YDB8_9PEZI</name>
<evidence type="ECO:0000256" key="1">
    <source>
        <dbReference type="SAM" id="MobiDB-lite"/>
    </source>
</evidence>
<dbReference type="OrthoDB" id="5409353at2759"/>
<accession>A0A9P8YDB8</accession>
<feature type="signal peptide" evidence="3">
    <location>
        <begin position="1"/>
        <end position="18"/>
    </location>
</feature>
<sequence length="386" mass="41554">MQLTSLIAAGLAVASTNAILLPPDVSIADEDTFSILPHPTSDDLATLMAVGKETSINLNCPGCPVRKHHRNGKVSTHTAIASHLELAFVVQEVDGQDALLINGLPVFPDALAATYQPLTARLVPDFKKKNHDFVQHNEPEVLGFGIVTRPVHADSENAMELFAVYLQIIEVGGIFVQGIQAVEALVIKTPENKLMLVEVNVADAHAAPTGRPSSNTQECSSLLCQVKNMFKGIFSDFGIKPCSKNKSPVMTGEIVGDADEGMREGHHRPEHHRHGHGYGHHGPKHHSWGHLLTSIATDILFPIAFGVFAGVTASVIGMMVGTFIVHVWRVCVRGGGRCPRRLAAEGSHKAATEEVVAEDEKVGLMAQQEEDIEAPPAYDNKTAESK</sequence>
<dbReference type="Pfam" id="PF24854">
    <property type="entry name" value="DUF7728"/>
    <property type="match status" value="1"/>
</dbReference>
<keyword evidence="3" id="KW-0732">Signal</keyword>
<evidence type="ECO:0000313" key="5">
    <source>
        <dbReference type="EMBL" id="KAH7037248.1"/>
    </source>
</evidence>
<dbReference type="RefSeq" id="XP_046016369.1">
    <property type="nucleotide sequence ID" value="XM_046152651.1"/>
</dbReference>
<organism evidence="5 6">
    <name type="scientific">Microdochium trichocladiopsis</name>
    <dbReference type="NCBI Taxonomy" id="1682393"/>
    <lineage>
        <taxon>Eukaryota</taxon>
        <taxon>Fungi</taxon>
        <taxon>Dikarya</taxon>
        <taxon>Ascomycota</taxon>
        <taxon>Pezizomycotina</taxon>
        <taxon>Sordariomycetes</taxon>
        <taxon>Xylariomycetidae</taxon>
        <taxon>Xylariales</taxon>
        <taxon>Microdochiaceae</taxon>
        <taxon>Microdochium</taxon>
    </lineage>
</organism>
<feature type="chain" id="PRO_5040458326" description="DUF7728 domain-containing protein" evidence="3">
    <location>
        <begin position="19"/>
        <end position="386"/>
    </location>
</feature>
<dbReference type="EMBL" id="JAGTJQ010000002">
    <property type="protein sequence ID" value="KAH7037248.1"/>
    <property type="molecule type" value="Genomic_DNA"/>
</dbReference>
<protein>
    <recommendedName>
        <fullName evidence="4">DUF7728 domain-containing protein</fullName>
    </recommendedName>
</protein>
<dbReference type="Proteomes" id="UP000756346">
    <property type="component" value="Unassembled WGS sequence"/>
</dbReference>
<keyword evidence="2" id="KW-1133">Transmembrane helix</keyword>
<evidence type="ECO:0000256" key="2">
    <source>
        <dbReference type="SAM" id="Phobius"/>
    </source>
</evidence>
<proteinExistence type="predicted"/>
<keyword evidence="6" id="KW-1185">Reference proteome</keyword>
<reference evidence="5" key="1">
    <citation type="journal article" date="2021" name="Nat. Commun.">
        <title>Genetic determinants of endophytism in the Arabidopsis root mycobiome.</title>
        <authorList>
            <person name="Mesny F."/>
            <person name="Miyauchi S."/>
            <person name="Thiergart T."/>
            <person name="Pickel B."/>
            <person name="Atanasova L."/>
            <person name="Karlsson M."/>
            <person name="Huettel B."/>
            <person name="Barry K.W."/>
            <person name="Haridas S."/>
            <person name="Chen C."/>
            <person name="Bauer D."/>
            <person name="Andreopoulos W."/>
            <person name="Pangilinan J."/>
            <person name="LaButti K."/>
            <person name="Riley R."/>
            <person name="Lipzen A."/>
            <person name="Clum A."/>
            <person name="Drula E."/>
            <person name="Henrissat B."/>
            <person name="Kohler A."/>
            <person name="Grigoriev I.V."/>
            <person name="Martin F.M."/>
            <person name="Hacquard S."/>
        </authorList>
    </citation>
    <scope>NUCLEOTIDE SEQUENCE</scope>
    <source>
        <strain evidence="5">MPI-CAGE-CH-0230</strain>
    </source>
</reference>
<feature type="region of interest" description="Disordered" evidence="1">
    <location>
        <begin position="263"/>
        <end position="283"/>
    </location>
</feature>
<dbReference type="PANTHER" id="PTHR40622:SF1">
    <property type="match status" value="1"/>
</dbReference>
<feature type="domain" description="DUF7728" evidence="4">
    <location>
        <begin position="53"/>
        <end position="203"/>
    </location>
</feature>
<keyword evidence="2" id="KW-0812">Transmembrane</keyword>